<proteinExistence type="predicted"/>
<dbReference type="RefSeq" id="WP_344062617.1">
    <property type="nucleotide sequence ID" value="NZ_BAAAPU010000007.1"/>
</dbReference>
<organism evidence="1 2">
    <name type="scientific">Terrabacter lapilli</name>
    <dbReference type="NCBI Taxonomy" id="436231"/>
    <lineage>
        <taxon>Bacteria</taxon>
        <taxon>Bacillati</taxon>
        <taxon>Actinomycetota</taxon>
        <taxon>Actinomycetes</taxon>
        <taxon>Micrococcales</taxon>
        <taxon>Intrasporangiaceae</taxon>
        <taxon>Terrabacter</taxon>
    </lineage>
</organism>
<evidence type="ECO:0008006" key="3">
    <source>
        <dbReference type="Google" id="ProtNLM"/>
    </source>
</evidence>
<gene>
    <name evidence="1" type="ORF">GCM10009817_24530</name>
</gene>
<evidence type="ECO:0000313" key="1">
    <source>
        <dbReference type="EMBL" id="GAA1982348.1"/>
    </source>
</evidence>
<dbReference type="EMBL" id="BAAAPU010000007">
    <property type="protein sequence ID" value="GAA1982348.1"/>
    <property type="molecule type" value="Genomic_DNA"/>
</dbReference>
<reference evidence="1 2" key="1">
    <citation type="journal article" date="2019" name="Int. J. Syst. Evol. Microbiol.">
        <title>The Global Catalogue of Microorganisms (GCM) 10K type strain sequencing project: providing services to taxonomists for standard genome sequencing and annotation.</title>
        <authorList>
            <consortium name="The Broad Institute Genomics Platform"/>
            <consortium name="The Broad Institute Genome Sequencing Center for Infectious Disease"/>
            <person name="Wu L."/>
            <person name="Ma J."/>
        </authorList>
    </citation>
    <scope>NUCLEOTIDE SEQUENCE [LARGE SCALE GENOMIC DNA]</scope>
    <source>
        <strain evidence="1 2">JCM 15628</strain>
    </source>
</reference>
<sequence length="140" mass="15135">MNALDAALELLVPRQTPVVHVHGDRPASGTAIPLLARGEQLVLIDGRRLSARRLRRLAQDAGLVVDRELVVLPGLNAPAFVVEDGVESMGWFCNAFATVPPGRAQGSFLITAATRLARHRPLVGWLGRLVPGRMVIARRP</sequence>
<dbReference type="Proteomes" id="UP001500013">
    <property type="component" value="Unassembled WGS sequence"/>
</dbReference>
<keyword evidence="2" id="KW-1185">Reference proteome</keyword>
<comment type="caution">
    <text evidence="1">The sequence shown here is derived from an EMBL/GenBank/DDBJ whole genome shotgun (WGS) entry which is preliminary data.</text>
</comment>
<protein>
    <recommendedName>
        <fullName evidence="3">Siderophore-interacting protein</fullName>
    </recommendedName>
</protein>
<accession>A0ABN2S8I1</accession>
<name>A0ABN2S8I1_9MICO</name>
<evidence type="ECO:0000313" key="2">
    <source>
        <dbReference type="Proteomes" id="UP001500013"/>
    </source>
</evidence>